<evidence type="ECO:0000256" key="1">
    <source>
        <dbReference type="SAM" id="MobiDB-lite"/>
    </source>
</evidence>
<dbReference type="Ensembl" id="ENSSCAT00000023213.1">
    <property type="protein sequence ID" value="ENSSCAP00000020789.1"/>
    <property type="gene ID" value="ENSSCAG00000014983.1"/>
</dbReference>
<proteinExistence type="predicted"/>
<evidence type="ECO:0000313" key="2">
    <source>
        <dbReference type="Ensembl" id="ENSSCAP00000020789.1"/>
    </source>
</evidence>
<evidence type="ECO:0008006" key="4">
    <source>
        <dbReference type="Google" id="ProtNLM"/>
    </source>
</evidence>
<reference evidence="2" key="1">
    <citation type="submission" date="2025-08" db="UniProtKB">
        <authorList>
            <consortium name="Ensembl"/>
        </authorList>
    </citation>
    <scope>IDENTIFICATION</scope>
</reference>
<dbReference type="AlphaFoldDB" id="A0A8C9UGU8"/>
<feature type="compositionally biased region" description="Acidic residues" evidence="1">
    <location>
        <begin position="24"/>
        <end position="34"/>
    </location>
</feature>
<protein>
    <recommendedName>
        <fullName evidence="4">SEC7 domain-containing protein</fullName>
    </recommendedName>
</protein>
<dbReference type="InterPro" id="IPR035999">
    <property type="entry name" value="Sec7_dom_sf"/>
</dbReference>
<dbReference type="GO" id="GO:0032012">
    <property type="term" value="P:regulation of ARF protein signal transduction"/>
    <property type="evidence" value="ECO:0007669"/>
    <property type="project" value="InterPro"/>
</dbReference>
<feature type="region of interest" description="Disordered" evidence="1">
    <location>
        <begin position="1"/>
        <end position="37"/>
    </location>
</feature>
<sequence>MAMDGPTTDGPISPKPRAPKLSQEEEEGDDDDDHDFCPQIFLPSTEFSARVAREYLELFHLNTLKPTLNTLKPTPNPCYSVHTLTCALMLLNTDLHGQVRHPKKTLNSPKQP</sequence>
<dbReference type="Proteomes" id="UP000694409">
    <property type="component" value="Unassembled WGS sequence"/>
</dbReference>
<name>A0A8C9UGU8_SERCA</name>
<reference evidence="2" key="2">
    <citation type="submission" date="2025-09" db="UniProtKB">
        <authorList>
            <consortium name="Ensembl"/>
        </authorList>
    </citation>
    <scope>IDENTIFICATION</scope>
</reference>
<accession>A0A8C9UGU8</accession>
<dbReference type="GO" id="GO:0005085">
    <property type="term" value="F:guanyl-nucleotide exchange factor activity"/>
    <property type="evidence" value="ECO:0007669"/>
    <property type="project" value="InterPro"/>
</dbReference>
<organism evidence="2 3">
    <name type="scientific">Serinus canaria</name>
    <name type="common">Island canary</name>
    <name type="synonym">Fringilla canaria</name>
    <dbReference type="NCBI Taxonomy" id="9135"/>
    <lineage>
        <taxon>Eukaryota</taxon>
        <taxon>Metazoa</taxon>
        <taxon>Chordata</taxon>
        <taxon>Craniata</taxon>
        <taxon>Vertebrata</taxon>
        <taxon>Euteleostomi</taxon>
        <taxon>Archelosauria</taxon>
        <taxon>Archosauria</taxon>
        <taxon>Dinosauria</taxon>
        <taxon>Saurischia</taxon>
        <taxon>Theropoda</taxon>
        <taxon>Coelurosauria</taxon>
        <taxon>Aves</taxon>
        <taxon>Neognathae</taxon>
        <taxon>Neoaves</taxon>
        <taxon>Telluraves</taxon>
        <taxon>Australaves</taxon>
        <taxon>Passeriformes</taxon>
        <taxon>Passeroidea</taxon>
        <taxon>Fringillidae</taxon>
        <taxon>Carduelinae</taxon>
        <taxon>Serinus</taxon>
    </lineage>
</organism>
<evidence type="ECO:0000313" key="3">
    <source>
        <dbReference type="Proteomes" id="UP000694409"/>
    </source>
</evidence>
<dbReference type="SUPFAM" id="SSF48425">
    <property type="entry name" value="Sec7 domain"/>
    <property type="match status" value="1"/>
</dbReference>
<keyword evidence="3" id="KW-1185">Reference proteome</keyword>